<dbReference type="STRING" id="398512.Bccel_2274"/>
<gene>
    <name evidence="1" type="ORF">Bccel_2274</name>
</gene>
<dbReference type="Proteomes" id="UP000036923">
    <property type="component" value="Unassembled WGS sequence"/>
</dbReference>
<sequence>MGIKSQLNSVLLIILYYIIQKYSRNFLTSMFTSVMGNIYNYSCYTNTPIG</sequence>
<evidence type="ECO:0000313" key="1">
    <source>
        <dbReference type="EMBL" id="KNY27009.1"/>
    </source>
</evidence>
<accession>A0A0L6JML2</accession>
<organism evidence="1 2">
    <name type="scientific">Pseudobacteroides cellulosolvens ATCC 35603 = DSM 2933</name>
    <dbReference type="NCBI Taxonomy" id="398512"/>
    <lineage>
        <taxon>Bacteria</taxon>
        <taxon>Bacillati</taxon>
        <taxon>Bacillota</taxon>
        <taxon>Clostridia</taxon>
        <taxon>Eubacteriales</taxon>
        <taxon>Oscillospiraceae</taxon>
        <taxon>Pseudobacteroides</taxon>
    </lineage>
</organism>
<comment type="caution">
    <text evidence="1">The sequence shown here is derived from an EMBL/GenBank/DDBJ whole genome shotgun (WGS) entry which is preliminary data.</text>
</comment>
<dbReference type="AlphaFoldDB" id="A0A0L6JML2"/>
<dbReference type="EMBL" id="LGTC01000001">
    <property type="protein sequence ID" value="KNY27009.1"/>
    <property type="molecule type" value="Genomic_DNA"/>
</dbReference>
<reference evidence="2" key="1">
    <citation type="submission" date="2015-07" db="EMBL/GenBank/DDBJ databases">
        <title>Near-Complete Genome Sequence of the Cellulolytic Bacterium Bacteroides (Pseudobacteroides) cellulosolvens ATCC 35603.</title>
        <authorList>
            <person name="Dassa B."/>
            <person name="Utturkar S.M."/>
            <person name="Klingeman D.M."/>
            <person name="Hurt R.A."/>
            <person name="Keller M."/>
            <person name="Xu J."/>
            <person name="Reddy Y.H.K."/>
            <person name="Borovok I."/>
            <person name="Grinberg I.R."/>
            <person name="Lamed R."/>
            <person name="Zhivin O."/>
            <person name="Bayer E.A."/>
            <person name="Brown S.D."/>
        </authorList>
    </citation>
    <scope>NUCLEOTIDE SEQUENCE [LARGE SCALE GENOMIC DNA]</scope>
    <source>
        <strain evidence="2">DSM 2933</strain>
    </source>
</reference>
<protein>
    <submittedName>
        <fullName evidence="1">Uncharacterized protein</fullName>
    </submittedName>
</protein>
<evidence type="ECO:0000313" key="2">
    <source>
        <dbReference type="Proteomes" id="UP000036923"/>
    </source>
</evidence>
<proteinExistence type="predicted"/>
<name>A0A0L6JML2_9FIRM</name>
<keyword evidence="2" id="KW-1185">Reference proteome</keyword>